<dbReference type="eggNOG" id="KOG2450">
    <property type="taxonomic scope" value="Eukaryota"/>
</dbReference>
<feature type="active site" evidence="9">
    <location>
        <position position="265"/>
    </location>
</feature>
<sequence>MGDLTVTLTAPNGFKYSQPIGLFINNEFVKSRSGETITAIDPATEEDIVTIQSGSAEDVDLAVQAAHAALRNPAWKKMAASDRGILMAKLADEIEANKELLATVDAWDNGKTYSDALSVDLVEAAGVIRYYAGWCDKVHGQTIPVPNKLAYTLRQPIGVVGQIIPWNYPLSMATWKLGPALACGNTVVLKPAEQTPLSILVLAKLAKDVGFPPGVINIVNGLGKVAGAALVQHKLVDKIAFTGSTATATQIMKMAAGTLKNITLETGGKSPLLVFDDCDLEQAVKWSHLGIMSNQGQICTATSRILVQDAVHDKFVKLFVEEVQKTSKIGSPWDADTFQGPQVSKNQYDSVLAHIEAGRTSGATVATGGHAVKNIGNGKGYFIAPTVFTNVTSDMRIWQEEIFGPVVVISKFSDEEEAVRRANDTVYGLAASVFTMNIERAHRVASEIEAGMVWINSSQDCDPRIPFGGVKQSGIGRELGEAGLEAYSQIKAVHVNLGSRLRRSTKMAPRATPPADAETVTFQPEALPSSSPALRIVHFNDVYHLDPSSAEPVGGAARFQTVLNEYRSSPKYNDQPDLITLFSGDAFNPSLESSVTKGSHMVPVLNGFGTDCACVGNHDLDFGVAQFQNLTAKCTFPWLVANVLDPAAGEGVSIGHCLPTHMLTASNGIKIGLIGLGEREWLETVNVLPPNIVYKSATETAKALIPQMRSAGADIVIILSHAREPNDNKLAENLAGEADLILGGHDHYYSHSLIQGTHVLRSGSDFKQLSYIEAWRRPEADDAAGASPKWDFSIKRRDIGSWIEPDEPTTELVDQLTSKLKQSLEKPVGWTAAPLDARFTTVRTRESNLGNFVCDIMRHYHQADCVIMAAGTVRGDQIYPPGPLRVKDITDCFPFEDPVVVVRATGKAITEALENGVSLYPALEGRFPQVSNIKYEFDPSRPPNSRITTVQIDGKPADPEKVYILCTRGYMVRGKDGYKSLLAKSEGGTVEEIIDEESGILISMMLRQYFMALKVLDQWGGDWNENMQKRWGSVVSSIDRRHPHLLPSASTPPSPGHGDGDRAGGAARRSAAELRQWWASVAPFDECVVDGASSQPDADEVHRIDRQLQVMRRIARKWCRLAGVQSHQCDTLTEDEYHAKWTKAIAPRIEGRIRIVGEKQYFTTRDGASTRHPGPSAMAGGSARNAHVPVNPSGLRQSFTLGSPSPPHEIEAPQHSRSTSPQHSPHSQPAVRFDSDTVDDLDLAHAGPSEQDPLLQSTERASLLRNAFSDGQCVHPGRCNHGTFSPRSCSPAASMNSSGSGPDSMAGSSTGPTGSRDSTGWRRSFVQIMRSKKMSTSSELAERHGVSDTGLMYVAYYIPSVTWISQYKLSYLKGDFIAAVTVAGIYLPMALSLASNLAHVPAINGLYSFFFAPLVYAFLGSCPQMVLGPEAAGSLLVGTVVRSTVDQGHGGEDDDLLHAKICGVIAGIAGATVLLAGLARLGFLDSVLSRPFLRGFISAIGFVIFVDQLVPELGLSKLAGETPGVMHGSTVDKLRFLGNNIDKAHTLTLVIAAVSFTVIMVCREIKRRLQPRYPSVAYVPDRLVVVILSAYLAWRLDWENQGVEVLGTVKAASGHIFAFRWPFRSSHMLHIRDAMSTSFLIALLGFFESSVAAKSLGGQETFPGVQLSANRELVALGVANFIGGCFMSLPAFGGYGRSKVNKSTGGKSPMSSVFLSLITLISILFLLPYFYYLPKPVLCSMISVVAWSLIEEAPSDISFFIRIHAWPELGLMLVIVLATIFYSLNLGIAIGIGLSLLQVIRHATRPRIQILGRIPGTNRFENAEDHPERLEFIEGCLIVKIPEPLTFANTGELKTRLRRLELYGTSRAHPALPRLRGEELNKNVIFDIHGVSSMDGSGIQVLEEIVRSYRERGVRVFFSRGPPRGHKVMQLMDLSGITALVGGDGHFVDDVDLALKMTEVEEGSELGVREGSAR</sequence>
<dbReference type="InterPro" id="IPR029510">
    <property type="entry name" value="Ald_DH_CS_GLU"/>
</dbReference>
<evidence type="ECO:0000256" key="12">
    <source>
        <dbReference type="SAM" id="Phobius"/>
    </source>
</evidence>
<dbReference type="eggNOG" id="KOG4419">
    <property type="taxonomic scope" value="Eukaryota"/>
</dbReference>
<dbReference type="InterPro" id="IPR011547">
    <property type="entry name" value="SLC26A/SulP_dom"/>
</dbReference>
<feature type="transmembrane region" description="Helical" evidence="12">
    <location>
        <begin position="1457"/>
        <end position="1479"/>
    </location>
</feature>
<evidence type="ECO:0000256" key="2">
    <source>
        <dbReference type="ARBA" id="ARBA00006654"/>
    </source>
</evidence>
<dbReference type="PANTHER" id="PTHR43720:SF3">
    <property type="entry name" value="ALDEHYDE DEHYDROGENASE ALDH (AFU_ORTHOLOGUE AFUA_8G02310)-RELATED"/>
    <property type="match status" value="1"/>
</dbReference>
<dbReference type="Gene3D" id="3.90.780.10">
    <property type="entry name" value="5'-Nucleotidase, C-terminal domain"/>
    <property type="match status" value="1"/>
</dbReference>
<feature type="region of interest" description="Disordered" evidence="11">
    <location>
        <begin position="1164"/>
        <end position="1233"/>
    </location>
</feature>
<evidence type="ECO:0000256" key="9">
    <source>
        <dbReference type="PROSITE-ProRule" id="PRU10007"/>
    </source>
</evidence>
<dbReference type="GO" id="GO:0016787">
    <property type="term" value="F:hydrolase activity"/>
    <property type="evidence" value="ECO:0007669"/>
    <property type="project" value="InterPro"/>
</dbReference>
<dbReference type="Proteomes" id="UP000007796">
    <property type="component" value="Unassembled WGS sequence"/>
</dbReference>
<dbReference type="InterPro" id="IPR008334">
    <property type="entry name" value="5'-Nucleotdase_C"/>
</dbReference>
<feature type="transmembrane region" description="Helical" evidence="12">
    <location>
        <begin position="1769"/>
        <end position="1797"/>
    </location>
</feature>
<evidence type="ECO:0000256" key="3">
    <source>
        <dbReference type="ARBA" id="ARBA00009986"/>
    </source>
</evidence>
<dbReference type="InterPro" id="IPR041821">
    <property type="entry name" value="CG11883_N"/>
</dbReference>
<dbReference type="InParanoid" id="F0XIU3"/>
<dbReference type="InterPro" id="IPR036907">
    <property type="entry name" value="5'-Nucleotdase_C_sf"/>
</dbReference>
<dbReference type="InterPro" id="IPR036513">
    <property type="entry name" value="STAS_dom_sf"/>
</dbReference>
<dbReference type="FunFam" id="3.30.750.24:FF:000036">
    <property type="entry name" value="Putative sulfate transporter YPR003C"/>
    <property type="match status" value="1"/>
</dbReference>
<dbReference type="PROSITE" id="PS00687">
    <property type="entry name" value="ALDEHYDE_DEHYDR_GLU"/>
    <property type="match status" value="1"/>
</dbReference>
<reference evidence="14 15" key="1">
    <citation type="journal article" date="2011" name="Proc. Natl. Acad. Sci. U.S.A.">
        <title>Genome and transcriptome analyses of the mountain pine beetle-fungal symbiont Grosmannia clavigera, a lodgepole pine pathogen.</title>
        <authorList>
            <person name="DiGuistini S."/>
            <person name="Wang Y."/>
            <person name="Liao N.Y."/>
            <person name="Taylor G."/>
            <person name="Tanguay P."/>
            <person name="Feau N."/>
            <person name="Henrissat B."/>
            <person name="Chan S.K."/>
            <person name="Hesse-Orce U."/>
            <person name="Alamouti S.M."/>
            <person name="Tsui C.K.M."/>
            <person name="Docking R.T."/>
            <person name="Levasseur A."/>
            <person name="Haridas S."/>
            <person name="Robertson G."/>
            <person name="Birol I."/>
            <person name="Holt R.A."/>
            <person name="Marra M.A."/>
            <person name="Hamelin R.C."/>
            <person name="Hirst M."/>
            <person name="Jones S.J.M."/>
            <person name="Bohlmann J."/>
            <person name="Breuil C."/>
        </authorList>
    </citation>
    <scope>NUCLEOTIDE SEQUENCE [LARGE SCALE GENOMIC DNA]</scope>
    <source>
        <strain evidence="15">kw1407 / UAMH 11150</strain>
    </source>
</reference>
<dbReference type="InterPro" id="IPR029052">
    <property type="entry name" value="Metallo-depent_PP-like"/>
</dbReference>
<evidence type="ECO:0000256" key="5">
    <source>
        <dbReference type="ARBA" id="ARBA00022729"/>
    </source>
</evidence>
<evidence type="ECO:0000259" key="13">
    <source>
        <dbReference type="PROSITE" id="PS50801"/>
    </source>
</evidence>
<dbReference type="RefSeq" id="XP_014171505.1">
    <property type="nucleotide sequence ID" value="XM_014316030.1"/>
</dbReference>
<feature type="region of interest" description="Disordered" evidence="11">
    <location>
        <begin position="1284"/>
        <end position="1319"/>
    </location>
</feature>
<dbReference type="HOGENOM" id="CLU_234377_0_0_1"/>
<dbReference type="PANTHER" id="PTHR43720">
    <property type="entry name" value="2-AMINOMUCONIC SEMIALDEHYDE DEHYDROGENASE"/>
    <property type="match status" value="1"/>
</dbReference>
<evidence type="ECO:0000256" key="10">
    <source>
        <dbReference type="RuleBase" id="RU003345"/>
    </source>
</evidence>
<dbReference type="InterPro" id="IPR016161">
    <property type="entry name" value="Ald_DH/histidinol_DH"/>
</dbReference>
<dbReference type="InterPro" id="IPR002645">
    <property type="entry name" value="STAS_dom"/>
</dbReference>
<dbReference type="CDD" id="cd07406">
    <property type="entry name" value="MPP_CG11883_N"/>
    <property type="match status" value="1"/>
</dbReference>
<organism evidence="15">
    <name type="scientific">Grosmannia clavigera (strain kw1407 / UAMH 11150)</name>
    <name type="common">Blue stain fungus</name>
    <name type="synonym">Graphiocladiella clavigera</name>
    <dbReference type="NCBI Taxonomy" id="655863"/>
    <lineage>
        <taxon>Eukaryota</taxon>
        <taxon>Fungi</taxon>
        <taxon>Dikarya</taxon>
        <taxon>Ascomycota</taxon>
        <taxon>Pezizomycotina</taxon>
        <taxon>Sordariomycetes</taxon>
        <taxon>Sordariomycetidae</taxon>
        <taxon>Ophiostomatales</taxon>
        <taxon>Ophiostomataceae</taxon>
        <taxon>Leptographium</taxon>
    </lineage>
</organism>
<keyword evidence="5" id="KW-0732">Signal</keyword>
<keyword evidence="8 12" id="KW-0472">Membrane</keyword>
<evidence type="ECO:0000256" key="1">
    <source>
        <dbReference type="ARBA" id="ARBA00004141"/>
    </source>
</evidence>
<dbReference type="GO" id="GO:0046394">
    <property type="term" value="P:carboxylic acid biosynthetic process"/>
    <property type="evidence" value="ECO:0007669"/>
    <property type="project" value="UniProtKB-ARBA"/>
</dbReference>
<dbReference type="Gene3D" id="3.60.21.10">
    <property type="match status" value="1"/>
</dbReference>
<proteinExistence type="inferred from homology"/>
<dbReference type="FunFam" id="3.40.605.10:FF:000026">
    <property type="entry name" value="Aldehyde dehydrogenase, putative"/>
    <property type="match status" value="1"/>
</dbReference>
<evidence type="ECO:0000313" key="15">
    <source>
        <dbReference type="Proteomes" id="UP000007796"/>
    </source>
</evidence>
<dbReference type="GO" id="GO:0016020">
    <property type="term" value="C:membrane"/>
    <property type="evidence" value="ECO:0007669"/>
    <property type="project" value="UniProtKB-SubCell"/>
</dbReference>
<dbReference type="FunFam" id="3.40.309.10:FF:000012">
    <property type="entry name" value="Betaine aldehyde dehydrogenase"/>
    <property type="match status" value="1"/>
</dbReference>
<dbReference type="GO" id="GO:0004029">
    <property type="term" value="F:aldehyde dehydrogenase (NAD+) activity"/>
    <property type="evidence" value="ECO:0007669"/>
    <property type="project" value="TreeGrafter"/>
</dbReference>
<dbReference type="InterPro" id="IPR016163">
    <property type="entry name" value="Ald_DH_C"/>
</dbReference>
<dbReference type="EMBL" id="GL629782">
    <property type="protein sequence ID" value="EFX02023.1"/>
    <property type="molecule type" value="Genomic_DNA"/>
</dbReference>
<feature type="transmembrane region" description="Helical" evidence="12">
    <location>
        <begin position="1713"/>
        <end position="1732"/>
    </location>
</feature>
<evidence type="ECO:0000256" key="6">
    <source>
        <dbReference type="ARBA" id="ARBA00022989"/>
    </source>
</evidence>
<dbReference type="SUPFAM" id="SSF52091">
    <property type="entry name" value="SpoIIaa-like"/>
    <property type="match status" value="1"/>
</dbReference>
<keyword evidence="4 12" id="KW-0812">Transmembrane</keyword>
<dbReference type="InterPro" id="IPR016162">
    <property type="entry name" value="Ald_DH_N"/>
</dbReference>
<comment type="subcellular location">
    <subcellularLocation>
        <location evidence="1">Membrane</location>
        <topology evidence="1">Multi-pass membrane protein</topology>
    </subcellularLocation>
</comment>
<feature type="transmembrane region" description="Helical" evidence="12">
    <location>
        <begin position="1376"/>
        <end position="1394"/>
    </location>
</feature>
<dbReference type="STRING" id="655863.F0XIU3"/>
<feature type="region of interest" description="Disordered" evidence="11">
    <location>
        <begin position="1043"/>
        <end position="1066"/>
    </location>
</feature>
<dbReference type="InterPro" id="IPR006179">
    <property type="entry name" value="5_nucleotidase/apyrase"/>
</dbReference>
<dbReference type="InterPro" id="IPR015590">
    <property type="entry name" value="Aldehyde_DH_dom"/>
</dbReference>
<dbReference type="eggNOG" id="KOG0236">
    <property type="taxonomic scope" value="Eukaryota"/>
</dbReference>
<accession>F0XIU3</accession>
<dbReference type="SUPFAM" id="SSF56300">
    <property type="entry name" value="Metallo-dependent phosphatases"/>
    <property type="match status" value="1"/>
</dbReference>
<feature type="compositionally biased region" description="Low complexity" evidence="11">
    <location>
        <begin position="1215"/>
        <end position="1229"/>
    </location>
</feature>
<dbReference type="OrthoDB" id="427213at2759"/>
<dbReference type="Gene3D" id="3.30.750.24">
    <property type="entry name" value="STAS domain"/>
    <property type="match status" value="1"/>
</dbReference>
<dbReference type="Pfam" id="PF00171">
    <property type="entry name" value="Aldedh"/>
    <property type="match status" value="1"/>
</dbReference>
<evidence type="ECO:0000256" key="4">
    <source>
        <dbReference type="ARBA" id="ARBA00022692"/>
    </source>
</evidence>
<dbReference type="Pfam" id="PF01740">
    <property type="entry name" value="STAS"/>
    <property type="match status" value="1"/>
</dbReference>
<dbReference type="PRINTS" id="PR01607">
    <property type="entry name" value="APYRASEFAMLY"/>
</dbReference>
<comment type="similarity">
    <text evidence="2">Belongs to the 5'-nucleotidase family.</text>
</comment>
<dbReference type="Pfam" id="PF00916">
    <property type="entry name" value="Sulfate_transp"/>
    <property type="match status" value="1"/>
</dbReference>
<dbReference type="Pfam" id="PF02872">
    <property type="entry name" value="5_nucleotid_C"/>
    <property type="match status" value="1"/>
</dbReference>
<keyword evidence="7 10" id="KW-0560">Oxidoreductase</keyword>
<evidence type="ECO:0000256" key="11">
    <source>
        <dbReference type="SAM" id="MobiDB-lite"/>
    </source>
</evidence>
<dbReference type="SUPFAM" id="SSF55816">
    <property type="entry name" value="5'-nucleotidase (syn. UDP-sugar hydrolase), C-terminal domain"/>
    <property type="match status" value="1"/>
</dbReference>
<feature type="transmembrane region" description="Helical" evidence="12">
    <location>
        <begin position="1491"/>
        <end position="1510"/>
    </location>
</feature>
<gene>
    <name evidence="14" type="ORF">CMQ_2072</name>
</gene>
<dbReference type="SUPFAM" id="SSF53720">
    <property type="entry name" value="ALDH-like"/>
    <property type="match status" value="1"/>
</dbReference>
<dbReference type="Gene3D" id="3.40.309.10">
    <property type="entry name" value="Aldehyde Dehydrogenase, Chain A, domain 2"/>
    <property type="match status" value="1"/>
</dbReference>
<evidence type="ECO:0000256" key="7">
    <source>
        <dbReference type="ARBA" id="ARBA00023002"/>
    </source>
</evidence>
<feature type="transmembrane region" description="Helical" evidence="12">
    <location>
        <begin position="1406"/>
        <end position="1426"/>
    </location>
</feature>
<dbReference type="Gene3D" id="3.40.605.10">
    <property type="entry name" value="Aldehyde Dehydrogenase, Chain A, domain 1"/>
    <property type="match status" value="1"/>
</dbReference>
<dbReference type="Pfam" id="PF00149">
    <property type="entry name" value="Metallophos"/>
    <property type="match status" value="1"/>
</dbReference>
<comment type="similarity">
    <text evidence="3 10">Belongs to the aldehyde dehydrogenase family.</text>
</comment>
<feature type="transmembrane region" description="Helical" evidence="12">
    <location>
        <begin position="1635"/>
        <end position="1653"/>
    </location>
</feature>
<dbReference type="PROSITE" id="PS50801">
    <property type="entry name" value="STAS"/>
    <property type="match status" value="1"/>
</dbReference>
<evidence type="ECO:0000256" key="8">
    <source>
        <dbReference type="ARBA" id="ARBA00023136"/>
    </source>
</evidence>
<feature type="transmembrane region" description="Helical" evidence="12">
    <location>
        <begin position="1673"/>
        <end position="1692"/>
    </location>
</feature>
<dbReference type="GO" id="GO:0009166">
    <property type="term" value="P:nucleotide catabolic process"/>
    <property type="evidence" value="ECO:0007669"/>
    <property type="project" value="InterPro"/>
</dbReference>
<protein>
    <submittedName>
        <fullName evidence="14">Sulfate transporter</fullName>
    </submittedName>
</protein>
<keyword evidence="15" id="KW-1185">Reference proteome</keyword>
<feature type="compositionally biased region" description="Polar residues" evidence="11">
    <location>
        <begin position="1194"/>
        <end position="1203"/>
    </location>
</feature>
<evidence type="ECO:0000313" key="14">
    <source>
        <dbReference type="EMBL" id="EFX02023.1"/>
    </source>
</evidence>
<dbReference type="GO" id="GO:0006598">
    <property type="term" value="P:polyamine catabolic process"/>
    <property type="evidence" value="ECO:0007669"/>
    <property type="project" value="TreeGrafter"/>
</dbReference>
<feature type="domain" description="STAS" evidence="13">
    <location>
        <begin position="1826"/>
        <end position="1958"/>
    </location>
</feature>
<name>F0XIU3_GROCL</name>
<dbReference type="InterPro" id="IPR004843">
    <property type="entry name" value="Calcineurin-like_PHP"/>
</dbReference>
<feature type="compositionally biased region" description="Polar residues" evidence="11">
    <location>
        <begin position="1284"/>
        <end position="1318"/>
    </location>
</feature>
<feature type="transmembrane region" description="Helical" evidence="12">
    <location>
        <begin position="1544"/>
        <end position="1563"/>
    </location>
</feature>
<dbReference type="GeneID" id="25975021"/>
<dbReference type="CDD" id="cd07042">
    <property type="entry name" value="STAS_SulP_like_sulfate_transporter"/>
    <property type="match status" value="1"/>
</dbReference>
<keyword evidence="6 12" id="KW-1133">Transmembrane helix</keyword>
<dbReference type="FunFam" id="3.40.605.10:FF:000001">
    <property type="entry name" value="Aldehyde dehydrogenase 1"/>
    <property type="match status" value="1"/>
</dbReference>